<evidence type="ECO:0000313" key="2">
    <source>
        <dbReference type="EMBL" id="THF50774.1"/>
    </source>
</evidence>
<keyword evidence="3" id="KW-1185">Reference proteome</keyword>
<dbReference type="AlphaFoldDB" id="A0A4S3ZY44"/>
<dbReference type="RefSeq" id="WP_190235590.1">
    <property type="nucleotide sequence ID" value="NZ_SSOA01000003.1"/>
</dbReference>
<protein>
    <submittedName>
        <fullName evidence="2">Uncharacterized protein</fullName>
    </submittedName>
</protein>
<organism evidence="2 3">
    <name type="scientific">Allorhizobium terrae</name>
    <dbReference type="NCBI Taxonomy" id="1848972"/>
    <lineage>
        <taxon>Bacteria</taxon>
        <taxon>Pseudomonadati</taxon>
        <taxon>Pseudomonadota</taxon>
        <taxon>Alphaproteobacteria</taxon>
        <taxon>Hyphomicrobiales</taxon>
        <taxon>Rhizobiaceae</taxon>
        <taxon>Rhizobium/Agrobacterium group</taxon>
        <taxon>Allorhizobium</taxon>
    </lineage>
</organism>
<evidence type="ECO:0000313" key="3">
    <source>
        <dbReference type="Proteomes" id="UP000310754"/>
    </source>
</evidence>
<keyword evidence="1" id="KW-0472">Membrane</keyword>
<sequence length="278" mass="30946">MLHLIVFILVVLSTWVGGGSFSHMFGSFYIVILVVIVAVGVVAIRVAVWAGLGAYSWLIFCALIGLSYILGATFRFWALDLPTYKVTENVPIRVEILRNEGQVTGSVRITNAGKDPMLAAGVACRIFYDNGEPVAKLFTGGFGRLAQLDTGYGATTLVVTPSDFRQYRSDPNLMQCWATDATFVKPLPFKLDLRFERNAKDRRTDFYVTNRDQVPLKNIQFNCVNDKEQQIKVDAYPAYQPNGFSETIVEPGKTVKFVSDSAVWKFRSCRVSNAVKAD</sequence>
<accession>A0A4S3ZY44</accession>
<proteinExistence type="predicted"/>
<name>A0A4S3ZY44_9HYPH</name>
<dbReference type="Proteomes" id="UP000310754">
    <property type="component" value="Unassembled WGS sequence"/>
</dbReference>
<keyword evidence="1" id="KW-0812">Transmembrane</keyword>
<gene>
    <name evidence="2" type="ORF">E6C51_07940</name>
</gene>
<keyword evidence="1" id="KW-1133">Transmembrane helix</keyword>
<evidence type="ECO:0000256" key="1">
    <source>
        <dbReference type="SAM" id="Phobius"/>
    </source>
</evidence>
<comment type="caution">
    <text evidence="2">The sequence shown here is derived from an EMBL/GenBank/DDBJ whole genome shotgun (WGS) entry which is preliminary data.</text>
</comment>
<feature type="transmembrane region" description="Helical" evidence="1">
    <location>
        <begin position="55"/>
        <end position="78"/>
    </location>
</feature>
<dbReference type="EMBL" id="SSOA01000003">
    <property type="protein sequence ID" value="THF50774.1"/>
    <property type="molecule type" value="Genomic_DNA"/>
</dbReference>
<feature type="transmembrane region" description="Helical" evidence="1">
    <location>
        <begin position="28"/>
        <end position="48"/>
    </location>
</feature>
<reference evidence="2 3" key="1">
    <citation type="submission" date="2019-04" db="EMBL/GenBank/DDBJ databases">
        <title>Rhizobium terrae sp. nov., isolated from a paddy soil.</title>
        <authorList>
            <person name="Lin S.-Y."/>
            <person name="Hameed A."/>
            <person name="Huang H.-I."/>
            <person name="Young C.-C."/>
        </authorList>
    </citation>
    <scope>NUCLEOTIDE SEQUENCE [LARGE SCALE GENOMIC DNA]</scope>
    <source>
        <strain evidence="2 3">CC-HIH110</strain>
    </source>
</reference>